<dbReference type="RefSeq" id="WP_110313628.1">
    <property type="nucleotide sequence ID" value="NZ_QJKC01000016.1"/>
</dbReference>
<proteinExistence type="predicted"/>
<organism evidence="2 3">
    <name type="scientific">Aquitalea magnusonii</name>
    <dbReference type="NCBI Taxonomy" id="332411"/>
    <lineage>
        <taxon>Bacteria</taxon>
        <taxon>Pseudomonadati</taxon>
        <taxon>Pseudomonadota</taxon>
        <taxon>Betaproteobacteria</taxon>
        <taxon>Neisseriales</taxon>
        <taxon>Chromobacteriaceae</taxon>
        <taxon>Aquitalea</taxon>
    </lineage>
</organism>
<dbReference type="InterPro" id="IPR007621">
    <property type="entry name" value="TPM_dom"/>
</dbReference>
<dbReference type="Gene3D" id="3.10.310.50">
    <property type="match status" value="1"/>
</dbReference>
<feature type="domain" description="TPM" evidence="1">
    <location>
        <begin position="21"/>
        <end position="142"/>
    </location>
</feature>
<name>A0A318JGS0_9NEIS</name>
<evidence type="ECO:0000313" key="2">
    <source>
        <dbReference type="EMBL" id="PXX42923.1"/>
    </source>
</evidence>
<evidence type="ECO:0000259" key="1">
    <source>
        <dbReference type="Pfam" id="PF04536"/>
    </source>
</evidence>
<dbReference type="OrthoDB" id="5683663at2"/>
<comment type="caution">
    <text evidence="2">The sequence shown here is derived from an EMBL/GenBank/DDBJ whole genome shotgun (WGS) entry which is preliminary data.</text>
</comment>
<dbReference type="PANTHER" id="PTHR30373">
    <property type="entry name" value="UPF0603 PROTEIN YGCG"/>
    <property type="match status" value="1"/>
</dbReference>
<dbReference type="Pfam" id="PF04536">
    <property type="entry name" value="TPM_phosphatase"/>
    <property type="match status" value="1"/>
</dbReference>
<protein>
    <submittedName>
        <fullName evidence="2">TLP18.3/Psb32/MOLO-1 phosphatase superfamily protein</fullName>
    </submittedName>
</protein>
<accession>A0A318JGS0</accession>
<gene>
    <name evidence="2" type="ORF">DFR38_11633</name>
</gene>
<keyword evidence="3" id="KW-1185">Reference proteome</keyword>
<sequence>MRHWKKAWHNLRSTGWQARRLFPQASVQQLEQQIALSEREHAGQLRFVLESALDWRQALHGMTARERALQWFGQLRVWDTEHNTGVLVYVLLAERRIEIIADRGIDRRVPASAWREICASMQQSFAAGAHLDGLQQGLWRIHALLIVHAPAHGPHANELPDTVIVR</sequence>
<dbReference type="Proteomes" id="UP000248395">
    <property type="component" value="Unassembled WGS sequence"/>
</dbReference>
<dbReference type="AlphaFoldDB" id="A0A318JGS0"/>
<dbReference type="PANTHER" id="PTHR30373:SF8">
    <property type="entry name" value="BLL7265 PROTEIN"/>
    <property type="match status" value="1"/>
</dbReference>
<reference evidence="2 3" key="1">
    <citation type="submission" date="2018-05" db="EMBL/GenBank/DDBJ databases">
        <title>Genomic Encyclopedia of Type Strains, Phase IV (KMG-IV): sequencing the most valuable type-strain genomes for metagenomic binning, comparative biology and taxonomic classification.</title>
        <authorList>
            <person name="Goeker M."/>
        </authorList>
    </citation>
    <scope>NUCLEOTIDE SEQUENCE [LARGE SCALE GENOMIC DNA]</scope>
    <source>
        <strain evidence="2 3">DSM 25134</strain>
    </source>
</reference>
<dbReference type="EMBL" id="QJKC01000016">
    <property type="protein sequence ID" value="PXX42923.1"/>
    <property type="molecule type" value="Genomic_DNA"/>
</dbReference>
<evidence type="ECO:0000313" key="3">
    <source>
        <dbReference type="Proteomes" id="UP000248395"/>
    </source>
</evidence>